<proteinExistence type="predicted"/>
<sequence>MRCSDALVVDGGLGGSSRVSYAGSYGTEPLAGSAGWRGGNHANAAVPACVRRSRAIGRPAAARSGQKEPTALGCSPPNLGQRQANGRDERLCGTDAHSPDPAEAAPLAQYPAARRHGGRWRVVARCQSGRRGWSQAARASDGGVVARRSLWSMDGPRGATPGRCVQHGAARGADCPGCRRRVVGIAFWACRGCSTGCLGCAGGVVARNCSAAGVSWTVSVSGASSRRGRCQGGQACRGLRVVIFDFLTPDGFYDPPGNAPCAALPPAARSSLSRSSARAWRLCWVVPRASRVRRIG</sequence>
<evidence type="ECO:0000256" key="1">
    <source>
        <dbReference type="SAM" id="MobiDB-lite"/>
    </source>
</evidence>
<feature type="compositionally biased region" description="Basic and acidic residues" evidence="1">
    <location>
        <begin position="85"/>
        <end position="100"/>
    </location>
</feature>
<dbReference type="InParanoid" id="A0A1I4XVX3"/>
<dbReference type="EMBL" id="FOVH01000001">
    <property type="protein sequence ID" value="SFN29917.1"/>
    <property type="molecule type" value="Genomic_DNA"/>
</dbReference>
<organism evidence="2 3">
    <name type="scientific">Actinomadura madurae</name>
    <dbReference type="NCBI Taxonomy" id="1993"/>
    <lineage>
        <taxon>Bacteria</taxon>
        <taxon>Bacillati</taxon>
        <taxon>Actinomycetota</taxon>
        <taxon>Actinomycetes</taxon>
        <taxon>Streptosporangiales</taxon>
        <taxon>Thermomonosporaceae</taxon>
        <taxon>Actinomadura</taxon>
    </lineage>
</organism>
<gene>
    <name evidence="2" type="ORF">SAMN04489713_1011051</name>
</gene>
<dbReference type="AlphaFoldDB" id="A0A1I4XVX3"/>
<evidence type="ECO:0000313" key="2">
    <source>
        <dbReference type="EMBL" id="SFN29917.1"/>
    </source>
</evidence>
<reference evidence="2 3" key="1">
    <citation type="submission" date="2016-10" db="EMBL/GenBank/DDBJ databases">
        <authorList>
            <person name="de Groot N.N."/>
        </authorList>
    </citation>
    <scope>NUCLEOTIDE SEQUENCE [LARGE SCALE GENOMIC DNA]</scope>
    <source>
        <strain evidence="2 3">DSM 43067</strain>
    </source>
</reference>
<feature type="region of interest" description="Disordered" evidence="1">
    <location>
        <begin position="58"/>
        <end position="104"/>
    </location>
</feature>
<accession>A0A1I4XVX3</accession>
<name>A0A1I4XVX3_9ACTN</name>
<dbReference type="Proteomes" id="UP000183413">
    <property type="component" value="Unassembled WGS sequence"/>
</dbReference>
<evidence type="ECO:0000313" key="3">
    <source>
        <dbReference type="Proteomes" id="UP000183413"/>
    </source>
</evidence>
<keyword evidence="3" id="KW-1185">Reference proteome</keyword>
<protein>
    <submittedName>
        <fullName evidence="2">Uncharacterized protein</fullName>
    </submittedName>
</protein>